<comment type="function">
    <text evidence="9">Methyltransferase involved in ribosomal biogenesis. Specifically catalyzes the N1-methylation of the pseudouridine corresponding to position 914 in M.jannaschii 16S rRNA.</text>
</comment>
<feature type="site" description="Stabilizes Arg-xx" evidence="9">
    <location>
        <position position="93"/>
    </location>
</feature>
<dbReference type="AlphaFoldDB" id="I3TDG0"/>
<evidence type="ECO:0000256" key="8">
    <source>
        <dbReference type="ARBA" id="ARBA00022884"/>
    </source>
</evidence>
<evidence type="ECO:0000256" key="3">
    <source>
        <dbReference type="ARBA" id="ARBA00022552"/>
    </source>
</evidence>
<dbReference type="CDD" id="cd18088">
    <property type="entry name" value="Nep1-like"/>
    <property type="match status" value="1"/>
</dbReference>
<evidence type="ECO:0000256" key="9">
    <source>
        <dbReference type="HAMAP-Rule" id="MF_00554"/>
    </source>
</evidence>
<keyword evidence="11" id="KW-1185">Reference proteome</keyword>
<dbReference type="Proteomes" id="UP000005270">
    <property type="component" value="Chromosome"/>
</dbReference>
<evidence type="ECO:0000256" key="2">
    <source>
        <dbReference type="ARBA" id="ARBA00022517"/>
    </source>
</evidence>
<dbReference type="Gene3D" id="3.40.1280.10">
    <property type="match status" value="1"/>
</dbReference>
<evidence type="ECO:0000256" key="1">
    <source>
        <dbReference type="ARBA" id="ARBA00008115"/>
    </source>
</evidence>
<feature type="binding site" evidence="9">
    <location>
        <begin position="231"/>
        <end position="236"/>
    </location>
    <ligand>
        <name>S-adenosyl-L-methionine</name>
        <dbReference type="ChEBI" id="CHEBI:59789"/>
    </ligand>
</feature>
<feature type="site" description="Interaction with substrate rRNA" evidence="9">
    <location>
        <position position="132"/>
    </location>
</feature>
<evidence type="ECO:0000313" key="10">
    <source>
        <dbReference type="EMBL" id="AFK50798.1"/>
    </source>
</evidence>
<dbReference type="STRING" id="1184251.TCELL_0373"/>
<name>I3TDG0_THEC1</name>
<reference evidence="10 11" key="1">
    <citation type="journal article" date="2012" name="J. Bacteriol.">
        <title>Complete genome sequence of the hyperthermophilic cellulolytic Crenarchaeon 'Thermogladius cellulolyticus' 1633.</title>
        <authorList>
            <person name="Mardanov A.V."/>
            <person name="Kochetkova T.V."/>
            <person name="Beletsky A.V."/>
            <person name="Bonch-Osmolovskaya E.A."/>
            <person name="Ravin N.V."/>
            <person name="Skryabin K.G."/>
        </authorList>
    </citation>
    <scope>NUCLEOTIDE SEQUENCE [LARGE SCALE GENOMIC DNA]</scope>
    <source>
        <strain evidence="11">DSM 22663 / VKM B-2946 / 1633</strain>
    </source>
</reference>
<gene>
    <name evidence="9" type="primary">nep1</name>
    <name evidence="10" type="ordered locus">TCELL_0373</name>
</gene>
<sequence>MPPLTLFRLLLKSVLNKPPPAISFDEVESVKTLTILLLESGLELVPPEIRREQSVVKNARRRDKDPSRVLLDISIHYHAARKLRDWVKRGRPDIVHTTLLQVLDGPAGRSGLVNVFVHTYHGRIISFKTGVRIPRNYNRFVGLMEQLLSEGRVPPGEGEPLIKIEDYGLEDFARRNGLKGIILLWERGEPKGLNTIVTEALENNYAVGIGGFQQGDFDTKTLQIATVKYSIYKESLPTWIVASRLITAFEVKLGLLSP</sequence>
<keyword evidence="7 9" id="KW-0699">rRNA-binding</keyword>
<dbReference type="InterPro" id="IPR029028">
    <property type="entry name" value="Alpha/beta_knot_MTases"/>
</dbReference>
<accession>I3TDG0</accession>
<keyword evidence="8 9" id="KW-0694">RNA-binding</keyword>
<dbReference type="eggNOG" id="arCOG04122">
    <property type="taxonomic scope" value="Archaea"/>
</dbReference>
<keyword evidence="4 9" id="KW-0489">Methyltransferase</keyword>
<keyword evidence="3 9" id="KW-0698">rRNA processing</keyword>
<evidence type="ECO:0000313" key="11">
    <source>
        <dbReference type="Proteomes" id="UP000005270"/>
    </source>
</evidence>
<comment type="subunit">
    <text evidence="9">Homodimer.</text>
</comment>
<evidence type="ECO:0000256" key="7">
    <source>
        <dbReference type="ARBA" id="ARBA00022730"/>
    </source>
</evidence>
<comment type="catalytic activity">
    <reaction evidence="9">
        <text>a pseudouridine in rRNA + S-adenosyl-L-methionine = an N(1)-methylpseudouridine in rRNA + S-adenosyl-L-homocysteine + H(+)</text>
        <dbReference type="Rhea" id="RHEA:46696"/>
        <dbReference type="Rhea" id="RHEA-COMP:11634"/>
        <dbReference type="Rhea" id="RHEA-COMP:13933"/>
        <dbReference type="ChEBI" id="CHEBI:15378"/>
        <dbReference type="ChEBI" id="CHEBI:57856"/>
        <dbReference type="ChEBI" id="CHEBI:59789"/>
        <dbReference type="ChEBI" id="CHEBI:65314"/>
        <dbReference type="ChEBI" id="CHEBI:74890"/>
    </reaction>
</comment>
<dbReference type="HAMAP" id="MF_00554">
    <property type="entry name" value="NEP1"/>
    <property type="match status" value="1"/>
</dbReference>
<keyword evidence="5 9" id="KW-0808">Transferase</keyword>
<evidence type="ECO:0000256" key="4">
    <source>
        <dbReference type="ARBA" id="ARBA00022603"/>
    </source>
</evidence>
<dbReference type="Pfam" id="PF03587">
    <property type="entry name" value="EMG1"/>
    <property type="match status" value="1"/>
</dbReference>
<keyword evidence="2 9" id="KW-0690">Ribosome biogenesis</keyword>
<dbReference type="InterPro" id="IPR029026">
    <property type="entry name" value="tRNA_m1G_MTases_N"/>
</dbReference>
<dbReference type="GO" id="GO:0070037">
    <property type="term" value="F:rRNA (pseudouridine) methyltransferase activity"/>
    <property type="evidence" value="ECO:0007669"/>
    <property type="project" value="UniProtKB-UniRule"/>
</dbReference>
<comment type="similarity">
    <text evidence="1 9">Belongs to the class IV-like SAM-binding methyltransferase superfamily. RNA methyltransferase NEP1 family.</text>
</comment>
<protein>
    <recommendedName>
        <fullName evidence="9">Ribosomal RNA small subunit methyltransferase Nep1</fullName>
        <ecNumber evidence="9">2.1.1.-</ecNumber>
    </recommendedName>
    <alternativeName>
        <fullName evidence="9">16S rRNA (pseudouridine-N1-)-methyltransferase Nep1</fullName>
    </alternativeName>
</protein>
<feature type="site" description="Interaction with substrate rRNA" evidence="9">
    <location>
        <position position="135"/>
    </location>
</feature>
<dbReference type="PANTHER" id="PTHR12636:SF5">
    <property type="entry name" value="RIBOSOMAL RNA SMALL SUBUNIT METHYLTRANSFERASE NEP1"/>
    <property type="match status" value="1"/>
</dbReference>
<evidence type="ECO:0000256" key="5">
    <source>
        <dbReference type="ARBA" id="ARBA00022679"/>
    </source>
</evidence>
<dbReference type="InParanoid" id="I3TDG0"/>
<organism evidence="10 11">
    <name type="scientific">Thermogladius calderae (strain DSM 22663 / VKM B-2946 / 1633)</name>
    <dbReference type="NCBI Taxonomy" id="1184251"/>
    <lineage>
        <taxon>Archaea</taxon>
        <taxon>Thermoproteota</taxon>
        <taxon>Thermoprotei</taxon>
        <taxon>Desulfurococcales</taxon>
        <taxon>Desulfurococcaceae</taxon>
        <taxon>Thermogladius</taxon>
    </lineage>
</organism>
<feature type="site" description="Interaction with substrate rRNA" evidence="9">
    <location>
        <position position="139"/>
    </location>
</feature>
<feature type="binding site" evidence="9">
    <location>
        <position position="215"/>
    </location>
    <ligand>
        <name>S-adenosyl-L-methionine</name>
        <dbReference type="ChEBI" id="CHEBI:59789"/>
    </ligand>
</feature>
<feature type="site" description="Interaction with substrate rRNA" evidence="9">
    <location>
        <position position="91"/>
    </location>
</feature>
<dbReference type="HOGENOM" id="CLU_055846_1_3_2"/>
<dbReference type="EMBL" id="CP003531">
    <property type="protein sequence ID" value="AFK50798.1"/>
    <property type="molecule type" value="Genomic_DNA"/>
</dbReference>
<dbReference type="FunCoup" id="I3TDG0">
    <property type="interactions" value="135"/>
</dbReference>
<dbReference type="GO" id="GO:0070475">
    <property type="term" value="P:rRNA base methylation"/>
    <property type="evidence" value="ECO:0007669"/>
    <property type="project" value="InterPro"/>
</dbReference>
<dbReference type="GO" id="GO:0019843">
    <property type="term" value="F:rRNA binding"/>
    <property type="evidence" value="ECO:0007669"/>
    <property type="project" value="UniProtKB-UniRule"/>
</dbReference>
<dbReference type="SUPFAM" id="SSF75217">
    <property type="entry name" value="alpha/beta knot"/>
    <property type="match status" value="1"/>
</dbReference>
<feature type="binding site" evidence="9">
    <location>
        <position position="210"/>
    </location>
    <ligand>
        <name>S-adenosyl-L-methionine</name>
        <dbReference type="ChEBI" id="CHEBI:59789"/>
    </ligand>
</feature>
<dbReference type="EC" id="2.1.1.-" evidence="9"/>
<dbReference type="InterPro" id="IPR023503">
    <property type="entry name" value="Ribosome_NEP1_arc"/>
</dbReference>
<dbReference type="InterPro" id="IPR005304">
    <property type="entry name" value="Rbsml_bgen_MeTrfase_EMG1/NEP1"/>
</dbReference>
<dbReference type="KEGG" id="thg:TCELL_0373"/>
<keyword evidence="6 9" id="KW-0949">S-adenosyl-L-methionine</keyword>
<proteinExistence type="inferred from homology"/>
<dbReference type="PANTHER" id="PTHR12636">
    <property type="entry name" value="NEP1/MRA1"/>
    <property type="match status" value="1"/>
</dbReference>
<evidence type="ECO:0000256" key="6">
    <source>
        <dbReference type="ARBA" id="ARBA00022691"/>
    </source>
</evidence>